<dbReference type="InterPro" id="IPR013164">
    <property type="entry name" value="Cadherin_N"/>
</dbReference>
<evidence type="ECO:0000256" key="5">
    <source>
        <dbReference type="ARBA" id="ARBA00022889"/>
    </source>
</evidence>
<sequence length="1399" mass="154268">MTSLPLFIALLPILPVMWITAQRASVNVQFQLTEECPEGTLVGCLSEEVSLHAPQYLTNKPNGDSYQLLTATRLFELDSVSGTITTNGRIDREEICPPSQNSHQASIIDSAEAPCSIDLQVLRLESQTASGTYEPQVILVKIFILDINDNAPTWQEDSVNITIPEHTASGARFHLPVALDADCGPENTTSRYFLFSPNAPDAEYGGIHAHSSDINRYFKLDTEVVEQKDPQHFVLDRWSNGWNLQACTGPTFRLWLQIIGEVDYETPGQLSLIQQKQLLPKNDDKTDVPPRTFVLKLAAVDNSRFVPKTGSVTIRVNVKDINDHAPYFLPPEDSSVDGVYAKLKMDGTLRRNSVIIEVQENAPYGQALYTPRVVEPDASDRENLIFFFDGTTTPAARAVFGIREKDGTIFLKQSPDYETQASYILPIVVSDGKYLDNQEVRIQVLNLNDHAPVITIRPVRAKKPEAEVQNQQHQQVQRYKPIYLEVEEDRPPGHFIATVLLSDGDQVSGASTFPNEGATAFQCQLSHDSLSLEPLFEGSQSQFKLVTRISFDREQLGELFVALTCHDSGQPRQTSRVDIKLLILDKNDNKPIFKHHPMVARVKENSVVGVNVYRLEAFDADVGKNAALVYSISGEGAENFKVDRHSGLVTTATIIDREIVGRFNLMVIVRDRDGNDTDSNEPINEGTAMLTVEVLDENDCAPEFDKPLYQFLIDENAKINTPIGEVKARDNDATAENNKIRYFIKDEIMNPANQDFRVTADGRVLVGRETLDRETTSMYLFTVVAADSGKPSLSATAQVQVHLGDINDNAPTWLFPPESNVVVNVTIHEPVGHQVALLRASDPDLGENGQIMFKIMHVSVLSNTAATSDPRNDSQAEVELIKQEMFELDPSTGALYVARPLRASDMGLVKLLIEASDMGKPNKSSHRTILFNIMDFQRPKYKDSGSNRIGAPFTSGGSGSQHHDLVVIVVIVAVAIVISLFLIVAMLFLRCPVCLFHDRSMNSYNNVTQTTVGIPSSHMGPHQEAYLPEVFRDSHTVGTLSGKDGSLISGEETLFYPTDRDKIIPSRGSASGKNILSIDYDGALQDGTQTQYQQSRQFFILTKPDGGYAVSMDGAPIELATLENAAESHHHHHLQQQSRQQISEEQEMKTSQSASCLSGLSSTQLTTTTPNGYHSESDLEEEPLSTKKNAWRLKKGSTGVERAGRTKAATLGRTTIPPRNSFKEEKLYPRDGAQEALRILTTTSPNTPSGSGATTSEVVKNKQCYTMLVNGPSSTPPKVTAEQLRYVQIHNTPTHLGRSTRGNGGGGSGGGKKSAPTVSWRTEPHELRTYSPEPESGQTTLTGERTFVDLENGYARLGKGAETNIMPPYDQLVHRLRDMDVSREEIIGGGSSEFPSSVI</sequence>
<organism evidence="14 15">
    <name type="scientific">Taenia crassiceps</name>
    <dbReference type="NCBI Taxonomy" id="6207"/>
    <lineage>
        <taxon>Eukaryota</taxon>
        <taxon>Metazoa</taxon>
        <taxon>Spiralia</taxon>
        <taxon>Lophotrochozoa</taxon>
        <taxon>Platyhelminthes</taxon>
        <taxon>Cestoda</taxon>
        <taxon>Eucestoda</taxon>
        <taxon>Cyclophyllidea</taxon>
        <taxon>Taeniidae</taxon>
        <taxon>Taenia</taxon>
    </lineage>
</organism>
<keyword evidence="12" id="KW-0732">Signal</keyword>
<evidence type="ECO:0000256" key="6">
    <source>
        <dbReference type="ARBA" id="ARBA00022989"/>
    </source>
</evidence>
<keyword evidence="7 11" id="KW-0472">Membrane</keyword>
<keyword evidence="2 11" id="KW-0812">Transmembrane</keyword>
<feature type="region of interest" description="Disordered" evidence="10">
    <location>
        <begin position="1126"/>
        <end position="1219"/>
    </location>
</feature>
<accession>A0ABR4QLD3</accession>
<dbReference type="PANTHER" id="PTHR24028:SF146">
    <property type="entry name" value="CADHERIN 96CB, ISOFORM D-RELATED"/>
    <property type="match status" value="1"/>
</dbReference>
<comment type="caution">
    <text evidence="14">The sequence shown here is derived from an EMBL/GenBank/DDBJ whole genome shotgun (WGS) entry which is preliminary data.</text>
</comment>
<feature type="transmembrane region" description="Helical" evidence="11">
    <location>
        <begin position="965"/>
        <end position="989"/>
    </location>
</feature>
<feature type="compositionally biased region" description="Low complexity" evidence="10">
    <location>
        <begin position="1150"/>
        <end position="1169"/>
    </location>
</feature>
<dbReference type="InterPro" id="IPR002126">
    <property type="entry name" value="Cadherin-like_dom"/>
</dbReference>
<dbReference type="InterPro" id="IPR015919">
    <property type="entry name" value="Cadherin-like_sf"/>
</dbReference>
<evidence type="ECO:0000256" key="10">
    <source>
        <dbReference type="SAM" id="MobiDB-lite"/>
    </source>
</evidence>
<dbReference type="SUPFAM" id="SSF49313">
    <property type="entry name" value="Cadherin-like"/>
    <property type="match status" value="6"/>
</dbReference>
<evidence type="ECO:0000256" key="3">
    <source>
        <dbReference type="ARBA" id="ARBA00022737"/>
    </source>
</evidence>
<evidence type="ECO:0000256" key="1">
    <source>
        <dbReference type="ARBA" id="ARBA00004167"/>
    </source>
</evidence>
<evidence type="ECO:0000256" key="8">
    <source>
        <dbReference type="ARBA" id="ARBA00023180"/>
    </source>
</evidence>
<evidence type="ECO:0000256" key="2">
    <source>
        <dbReference type="ARBA" id="ARBA00022692"/>
    </source>
</evidence>
<keyword evidence="4 9" id="KW-0106">Calcium</keyword>
<feature type="region of interest" description="Disordered" evidence="10">
    <location>
        <begin position="1294"/>
        <end position="1342"/>
    </location>
</feature>
<feature type="signal peptide" evidence="12">
    <location>
        <begin position="1"/>
        <end position="21"/>
    </location>
</feature>
<dbReference type="InterPro" id="IPR020894">
    <property type="entry name" value="Cadherin_CS"/>
</dbReference>
<evidence type="ECO:0000256" key="12">
    <source>
        <dbReference type="SAM" id="SignalP"/>
    </source>
</evidence>
<evidence type="ECO:0000256" key="11">
    <source>
        <dbReference type="SAM" id="Phobius"/>
    </source>
</evidence>
<dbReference type="Pfam" id="PF00028">
    <property type="entry name" value="Cadherin"/>
    <property type="match status" value="4"/>
</dbReference>
<reference evidence="14 15" key="1">
    <citation type="journal article" date="2022" name="Front. Cell. Infect. Microbiol.">
        <title>The Genomes of Two Strains of Taenia crassiceps the Animal Model for the Study of Human Cysticercosis.</title>
        <authorList>
            <person name="Bobes R.J."/>
            <person name="Estrada K."/>
            <person name="Rios-Valencia D.G."/>
            <person name="Calderon-Gallegos A."/>
            <person name="de la Torre P."/>
            <person name="Carrero J.C."/>
            <person name="Sanchez-Flores A."/>
            <person name="Laclette J.P."/>
        </authorList>
    </citation>
    <scope>NUCLEOTIDE SEQUENCE [LARGE SCALE GENOMIC DNA]</scope>
    <source>
        <strain evidence="14">WFUcys</strain>
    </source>
</reference>
<feature type="chain" id="PRO_5047129522" evidence="12">
    <location>
        <begin position="22"/>
        <end position="1399"/>
    </location>
</feature>
<dbReference type="SMART" id="SM00112">
    <property type="entry name" value="CA"/>
    <property type="match status" value="7"/>
</dbReference>
<dbReference type="PRINTS" id="PR00205">
    <property type="entry name" value="CADHERIN"/>
</dbReference>
<proteinExistence type="predicted"/>
<dbReference type="Pfam" id="PF08266">
    <property type="entry name" value="Cadherin_2"/>
    <property type="match status" value="1"/>
</dbReference>
<evidence type="ECO:0000313" key="15">
    <source>
        <dbReference type="Proteomes" id="UP001651158"/>
    </source>
</evidence>
<dbReference type="CDD" id="cd11304">
    <property type="entry name" value="Cadherin_repeat"/>
    <property type="match status" value="6"/>
</dbReference>
<feature type="domain" description="Cadherin" evidence="13">
    <location>
        <begin position="350"/>
        <end position="454"/>
    </location>
</feature>
<feature type="domain" description="Cadherin" evidence="13">
    <location>
        <begin position="594"/>
        <end position="704"/>
    </location>
</feature>
<evidence type="ECO:0000256" key="4">
    <source>
        <dbReference type="ARBA" id="ARBA00022837"/>
    </source>
</evidence>
<comment type="subcellular location">
    <subcellularLocation>
        <location evidence="1">Membrane</location>
        <topology evidence="1">Single-pass membrane protein</topology>
    </subcellularLocation>
</comment>
<dbReference type="EMBL" id="JAKROA010000002">
    <property type="protein sequence ID" value="KAL5109898.1"/>
    <property type="molecule type" value="Genomic_DNA"/>
</dbReference>
<feature type="domain" description="Cadherin" evidence="13">
    <location>
        <begin position="155"/>
        <end position="328"/>
    </location>
</feature>
<protein>
    <submittedName>
        <fullName evidence="14">Protocadherin-9</fullName>
    </submittedName>
</protein>
<gene>
    <name evidence="14" type="ORF">TcWFU_002082</name>
</gene>
<keyword evidence="15" id="KW-1185">Reference proteome</keyword>
<evidence type="ECO:0000256" key="9">
    <source>
        <dbReference type="PROSITE-ProRule" id="PRU00043"/>
    </source>
</evidence>
<feature type="domain" description="Cadherin" evidence="13">
    <location>
        <begin position="705"/>
        <end position="813"/>
    </location>
</feature>
<keyword evidence="8" id="KW-0325">Glycoprotein</keyword>
<dbReference type="PROSITE" id="PS00232">
    <property type="entry name" value="CADHERIN_1"/>
    <property type="match status" value="4"/>
</dbReference>
<feature type="domain" description="Cadherin" evidence="13">
    <location>
        <begin position="817"/>
        <end position="941"/>
    </location>
</feature>
<name>A0ABR4QLD3_9CEST</name>
<keyword evidence="6 11" id="KW-1133">Transmembrane helix</keyword>
<keyword evidence="3" id="KW-0677">Repeat</keyword>
<dbReference type="PANTHER" id="PTHR24028">
    <property type="entry name" value="CADHERIN-87A"/>
    <property type="match status" value="1"/>
</dbReference>
<dbReference type="PROSITE" id="PS50268">
    <property type="entry name" value="CADHERIN_2"/>
    <property type="match status" value="7"/>
</dbReference>
<evidence type="ECO:0000259" key="13">
    <source>
        <dbReference type="PROSITE" id="PS50268"/>
    </source>
</evidence>
<feature type="domain" description="Cadherin" evidence="13">
    <location>
        <begin position="24"/>
        <end position="154"/>
    </location>
</feature>
<dbReference type="Proteomes" id="UP001651158">
    <property type="component" value="Unassembled WGS sequence"/>
</dbReference>
<evidence type="ECO:0000256" key="7">
    <source>
        <dbReference type="ARBA" id="ARBA00023136"/>
    </source>
</evidence>
<dbReference type="Gene3D" id="2.60.40.60">
    <property type="entry name" value="Cadherins"/>
    <property type="match status" value="7"/>
</dbReference>
<feature type="domain" description="Cadherin" evidence="13">
    <location>
        <begin position="478"/>
        <end position="593"/>
    </location>
</feature>
<evidence type="ECO:0000313" key="14">
    <source>
        <dbReference type="EMBL" id="KAL5109898.1"/>
    </source>
</evidence>
<feature type="compositionally biased region" description="Gly residues" evidence="10">
    <location>
        <begin position="1302"/>
        <end position="1312"/>
    </location>
</feature>
<keyword evidence="5" id="KW-0130">Cell adhesion</keyword>
<dbReference type="InterPro" id="IPR050174">
    <property type="entry name" value="Protocadherin/Cadherin-CA"/>
</dbReference>